<protein>
    <submittedName>
        <fullName evidence="1">Uncharacterized protein</fullName>
    </submittedName>
</protein>
<reference evidence="1" key="1">
    <citation type="journal article" date="2015" name="Front. Microbiol.">
        <title>Combining genomic sequencing methods to explore viral diversity and reveal potential virus-host interactions.</title>
        <authorList>
            <person name="Chow C.E."/>
            <person name="Winget D.M."/>
            <person name="White R.A.III."/>
            <person name="Hallam S.J."/>
            <person name="Suttle C.A."/>
        </authorList>
    </citation>
    <scope>NUCLEOTIDE SEQUENCE</scope>
    <source>
        <strain evidence="1">Anoxic3_6</strain>
    </source>
</reference>
<name>A0A0F7L4B3_9VIRU</name>
<sequence length="60" mass="7040">MDNQELRLEILRIVVESGSENQKSNPLPICEEYYTWVCKASENSPNKRKTIRKNLSDNKE</sequence>
<proteinExistence type="predicted"/>
<organism evidence="1">
    <name type="scientific">uncultured marine virus</name>
    <dbReference type="NCBI Taxonomy" id="186617"/>
    <lineage>
        <taxon>Viruses</taxon>
        <taxon>environmental samples</taxon>
    </lineage>
</organism>
<accession>A0A0F7L4B3</accession>
<evidence type="ECO:0000313" key="1">
    <source>
        <dbReference type="EMBL" id="AKH46332.1"/>
    </source>
</evidence>
<dbReference type="EMBL" id="KR029581">
    <property type="protein sequence ID" value="AKH46332.1"/>
    <property type="molecule type" value="Genomic_DNA"/>
</dbReference>
<reference evidence="1" key="2">
    <citation type="submission" date="2015-03" db="EMBL/GenBank/DDBJ databases">
        <authorList>
            <person name="Chow C.-E.T."/>
            <person name="Winget D.M."/>
            <person name="White R.A.III."/>
            <person name="Hallam S.J."/>
            <person name="Suttle C.A."/>
        </authorList>
    </citation>
    <scope>NUCLEOTIDE SEQUENCE</scope>
    <source>
        <strain evidence="1">Anoxic3_6</strain>
    </source>
</reference>